<evidence type="ECO:0000259" key="2">
    <source>
        <dbReference type="PROSITE" id="PS50089"/>
    </source>
</evidence>
<proteinExistence type="predicted"/>
<evidence type="ECO:0000256" key="1">
    <source>
        <dbReference type="SAM" id="Phobius"/>
    </source>
</evidence>
<dbReference type="SUPFAM" id="SSF57850">
    <property type="entry name" value="RING/U-box"/>
    <property type="match status" value="1"/>
</dbReference>
<name>A0A6C0CNT3_9ZZZZ</name>
<organism evidence="3">
    <name type="scientific">viral metagenome</name>
    <dbReference type="NCBI Taxonomy" id="1070528"/>
    <lineage>
        <taxon>unclassified sequences</taxon>
        <taxon>metagenomes</taxon>
        <taxon>organismal metagenomes</taxon>
    </lineage>
</organism>
<accession>A0A6C0CNT3</accession>
<sequence>MKPNKIYPIRECSCCYETILIDKEIFNCPNTKCTYVLCKNCIMNLGKKTNSDQCPACRVKLPIHYKPIEIVTEITPRPGIIIMRRNGRSIPQYTSIEHDCGVCIDESIDFCDNITNMSCVNIKKCCKECKQNACSVFQILFMIIIILFGCFGVLFIGHMVSYHLYPFIYCCVHEAVSFILGGIFGIMTLLIFITCLTFCGKCCILCYGEKNNSYGIHDNFIL</sequence>
<evidence type="ECO:0000313" key="3">
    <source>
        <dbReference type="EMBL" id="QHT05943.1"/>
    </source>
</evidence>
<keyword evidence="1" id="KW-0472">Membrane</keyword>
<feature type="transmembrane region" description="Helical" evidence="1">
    <location>
        <begin position="135"/>
        <end position="155"/>
    </location>
</feature>
<dbReference type="EMBL" id="MN739461">
    <property type="protein sequence ID" value="QHT05943.1"/>
    <property type="molecule type" value="Genomic_DNA"/>
</dbReference>
<feature type="transmembrane region" description="Helical" evidence="1">
    <location>
        <begin position="167"/>
        <end position="193"/>
    </location>
</feature>
<dbReference type="PROSITE" id="PS50089">
    <property type="entry name" value="ZF_RING_2"/>
    <property type="match status" value="1"/>
</dbReference>
<protein>
    <recommendedName>
        <fullName evidence="2">RING-type domain-containing protein</fullName>
    </recommendedName>
</protein>
<keyword evidence="1" id="KW-1133">Transmembrane helix</keyword>
<keyword evidence="1" id="KW-0812">Transmembrane</keyword>
<dbReference type="InterPro" id="IPR001841">
    <property type="entry name" value="Znf_RING"/>
</dbReference>
<dbReference type="AlphaFoldDB" id="A0A6C0CNT3"/>
<feature type="domain" description="RING-type" evidence="2">
    <location>
        <begin position="12"/>
        <end position="58"/>
    </location>
</feature>
<reference evidence="3" key="1">
    <citation type="journal article" date="2020" name="Nature">
        <title>Giant virus diversity and host interactions through global metagenomics.</title>
        <authorList>
            <person name="Schulz F."/>
            <person name="Roux S."/>
            <person name="Paez-Espino D."/>
            <person name="Jungbluth S."/>
            <person name="Walsh D.A."/>
            <person name="Denef V.J."/>
            <person name="McMahon K.D."/>
            <person name="Konstantinidis K.T."/>
            <person name="Eloe-Fadrosh E.A."/>
            <person name="Kyrpides N.C."/>
            <person name="Woyke T."/>
        </authorList>
    </citation>
    <scope>NUCLEOTIDE SEQUENCE</scope>
    <source>
        <strain evidence="3">GVMAG-M-3300021425-14</strain>
    </source>
</reference>